<dbReference type="InterPro" id="IPR017871">
    <property type="entry name" value="ABC_transporter-like_CS"/>
</dbReference>
<evidence type="ECO:0000256" key="3">
    <source>
        <dbReference type="SAM" id="Coils"/>
    </source>
</evidence>
<dbReference type="EMBL" id="JQCQ01000003">
    <property type="protein sequence ID" value="KRO26012.1"/>
    <property type="molecule type" value="Genomic_DNA"/>
</dbReference>
<dbReference type="Gene3D" id="3.40.50.300">
    <property type="entry name" value="P-loop containing nucleotide triphosphate hydrolases"/>
    <property type="match status" value="2"/>
</dbReference>
<evidence type="ECO:0000313" key="6">
    <source>
        <dbReference type="Proteomes" id="UP000051249"/>
    </source>
</evidence>
<feature type="domain" description="ABC transporter" evidence="4">
    <location>
        <begin position="20"/>
        <end position="231"/>
    </location>
</feature>
<organism evidence="5 6">
    <name type="scientific">Pediococcus argentinicus</name>
    <dbReference type="NCBI Taxonomy" id="480391"/>
    <lineage>
        <taxon>Bacteria</taxon>
        <taxon>Bacillati</taxon>
        <taxon>Bacillota</taxon>
        <taxon>Bacilli</taxon>
        <taxon>Lactobacillales</taxon>
        <taxon>Lactobacillaceae</taxon>
        <taxon>Pediococcus</taxon>
    </lineage>
</organism>
<dbReference type="Pfam" id="PF00005">
    <property type="entry name" value="ABC_tran"/>
    <property type="match status" value="2"/>
</dbReference>
<dbReference type="Proteomes" id="UP000051249">
    <property type="component" value="Unassembled WGS sequence"/>
</dbReference>
<dbReference type="SUPFAM" id="SSF52540">
    <property type="entry name" value="P-loop containing nucleoside triphosphate hydrolases"/>
    <property type="match status" value="2"/>
</dbReference>
<evidence type="ECO:0000256" key="1">
    <source>
        <dbReference type="ARBA" id="ARBA00022741"/>
    </source>
</evidence>
<dbReference type="GO" id="GO:0005524">
    <property type="term" value="F:ATP binding"/>
    <property type="evidence" value="ECO:0007669"/>
    <property type="project" value="UniProtKB-KW"/>
</dbReference>
<dbReference type="SMART" id="SM00382">
    <property type="entry name" value="AAA"/>
    <property type="match status" value="2"/>
</dbReference>
<evidence type="ECO:0000259" key="4">
    <source>
        <dbReference type="PROSITE" id="PS50893"/>
    </source>
</evidence>
<dbReference type="CDD" id="cd03221">
    <property type="entry name" value="ABCF_EF-3"/>
    <property type="match status" value="2"/>
</dbReference>
<dbReference type="InterPro" id="IPR027417">
    <property type="entry name" value="P-loop_NTPase"/>
</dbReference>
<evidence type="ECO:0000256" key="2">
    <source>
        <dbReference type="ARBA" id="ARBA00022840"/>
    </source>
</evidence>
<dbReference type="InterPro" id="IPR051309">
    <property type="entry name" value="ABCF_ATPase"/>
</dbReference>
<dbReference type="InterPro" id="IPR003439">
    <property type="entry name" value="ABC_transporter-like_ATP-bd"/>
</dbReference>
<dbReference type="NCBIfam" id="NF000355">
    <property type="entry name" value="ribo_prot_ABC_F"/>
    <property type="match status" value="1"/>
</dbReference>
<gene>
    <name evidence="5" type="ORF">IV88_GL000926</name>
</gene>
<dbReference type="PANTHER" id="PTHR42855:SF2">
    <property type="entry name" value="DRUG RESISTANCE ABC TRANSPORTER,ATP-BINDING PROTEIN"/>
    <property type="match status" value="1"/>
</dbReference>
<accession>A0A0R2NL11</accession>
<dbReference type="GO" id="GO:0016887">
    <property type="term" value="F:ATP hydrolysis activity"/>
    <property type="evidence" value="ECO:0007669"/>
    <property type="project" value="InterPro"/>
</dbReference>
<sequence length="512" mass="58941">MEHLEVTAQEAGRCLSMGIIRIKNLSFSYDGQIDPLFSEVNLELDSNWKLGLIGRNGRGKTTLLRILQNQLKFNGTVETNLKFNYFPLPVKDGTQTVEQVLMEQTGRDYSNFWEVERELSLIGLPDDIIFKIYEELSPGQQTKALLAAMFADRESFQLIDEPTNHLDYDGRQILAQYLKQKQGFIVISHDRRFLNDVIDHVLSIDRAEISVFQGNYDTWANEREATDQRERSEKANLQKDIKKLEQASRQKQEWSRATEREILGHGVPDRGFISHKSAKVMSKALNIRNRADKKVEEKKSLLKNIEIQEPLTLQYEPSRSVKPLVEVKDLILKRDGRTLNHSISFELKAGDRIVVEGPNGVGKSTFIKALLNQDMKLIESGSANIRKNVTVSYLPQDFDQLSGSLGKFAEEKQVDLQELLAALRKLGFERSLFDHNIEDMSMGQKRKVALARSLCERAELYIWDEPLNYLDVITREQIQELILKYQPTMLFIDHDQEFVDQVQTKVVNLKKL</sequence>
<feature type="domain" description="ABC transporter" evidence="4">
    <location>
        <begin position="325"/>
        <end position="512"/>
    </location>
</feature>
<reference evidence="5 6" key="1">
    <citation type="journal article" date="2015" name="Genome Announc.">
        <title>Expanding the biotechnology potential of lactobacilli through comparative genomics of 213 strains and associated genera.</title>
        <authorList>
            <person name="Sun Z."/>
            <person name="Harris H.M."/>
            <person name="McCann A."/>
            <person name="Guo C."/>
            <person name="Argimon S."/>
            <person name="Zhang W."/>
            <person name="Yang X."/>
            <person name="Jeffery I.B."/>
            <person name="Cooney J.C."/>
            <person name="Kagawa T.F."/>
            <person name="Liu W."/>
            <person name="Song Y."/>
            <person name="Salvetti E."/>
            <person name="Wrobel A."/>
            <person name="Rasinkangas P."/>
            <person name="Parkhill J."/>
            <person name="Rea M.C."/>
            <person name="O'Sullivan O."/>
            <person name="Ritari J."/>
            <person name="Douillard F.P."/>
            <person name="Paul Ross R."/>
            <person name="Yang R."/>
            <person name="Briner A.E."/>
            <person name="Felis G.E."/>
            <person name="de Vos W.M."/>
            <person name="Barrangou R."/>
            <person name="Klaenhammer T.R."/>
            <person name="Caufield P.W."/>
            <person name="Cui Y."/>
            <person name="Zhang H."/>
            <person name="O'Toole P.W."/>
        </authorList>
    </citation>
    <scope>NUCLEOTIDE SEQUENCE [LARGE SCALE GENOMIC DNA]</scope>
    <source>
        <strain evidence="5 6">DSM 23026</strain>
    </source>
</reference>
<feature type="coiled-coil region" evidence="3">
    <location>
        <begin position="227"/>
        <end position="257"/>
    </location>
</feature>
<dbReference type="PATRIC" id="fig|480391.4.peg.941"/>
<keyword evidence="2" id="KW-0067">ATP-binding</keyword>
<dbReference type="PANTHER" id="PTHR42855">
    <property type="entry name" value="ABC TRANSPORTER ATP-BINDING SUBUNIT"/>
    <property type="match status" value="1"/>
</dbReference>
<keyword evidence="6" id="KW-1185">Reference proteome</keyword>
<keyword evidence="1" id="KW-0547">Nucleotide-binding</keyword>
<keyword evidence="3" id="KW-0175">Coiled coil</keyword>
<comment type="caution">
    <text evidence="5">The sequence shown here is derived from an EMBL/GenBank/DDBJ whole genome shotgun (WGS) entry which is preliminary data.</text>
</comment>
<name>A0A0R2NL11_9LACO</name>
<evidence type="ECO:0000313" key="5">
    <source>
        <dbReference type="EMBL" id="KRO26012.1"/>
    </source>
</evidence>
<proteinExistence type="predicted"/>
<protein>
    <submittedName>
        <fullName evidence="5">ABC transporter ATPase</fullName>
    </submittedName>
</protein>
<dbReference type="InterPro" id="IPR003593">
    <property type="entry name" value="AAA+_ATPase"/>
</dbReference>
<dbReference type="PROSITE" id="PS00211">
    <property type="entry name" value="ABC_TRANSPORTER_1"/>
    <property type="match status" value="1"/>
</dbReference>
<dbReference type="AlphaFoldDB" id="A0A0R2NL11"/>
<dbReference type="PROSITE" id="PS50893">
    <property type="entry name" value="ABC_TRANSPORTER_2"/>
    <property type="match status" value="2"/>
</dbReference>